<evidence type="ECO:0000256" key="1">
    <source>
        <dbReference type="SAM" id="SignalP"/>
    </source>
</evidence>
<dbReference type="Pfam" id="PF22815">
    <property type="entry name" value="CatAgl_D1"/>
    <property type="match status" value="1"/>
</dbReference>
<dbReference type="Pfam" id="PF22816">
    <property type="entry name" value="CatAgl_D2"/>
    <property type="match status" value="1"/>
</dbReference>
<dbReference type="SMART" id="SM00710">
    <property type="entry name" value="PbH1"/>
    <property type="match status" value="8"/>
</dbReference>
<dbReference type="Gene3D" id="2.160.20.10">
    <property type="entry name" value="Single-stranded right-handed beta-helix, Pectin lyase-like"/>
    <property type="match status" value="1"/>
</dbReference>
<dbReference type="SUPFAM" id="SSF51126">
    <property type="entry name" value="Pectin lyase-like"/>
    <property type="match status" value="1"/>
</dbReference>
<dbReference type="InterPro" id="IPR011050">
    <property type="entry name" value="Pectin_lyase_fold/virulence"/>
</dbReference>
<name>A0A8J3LJY8_9ACTN</name>
<protein>
    <recommendedName>
        <fullName evidence="6">Pectate lyase superfamily protein</fullName>
    </recommendedName>
</protein>
<comment type="caution">
    <text evidence="4">The sequence shown here is derived from an EMBL/GenBank/DDBJ whole genome shotgun (WGS) entry which is preliminary data.</text>
</comment>
<dbReference type="Proteomes" id="UP000660339">
    <property type="component" value="Unassembled WGS sequence"/>
</dbReference>
<dbReference type="RefSeq" id="WP_166388621.1">
    <property type="nucleotide sequence ID" value="NZ_BAAATT010000015.1"/>
</dbReference>
<dbReference type="AlphaFoldDB" id="A0A8J3LJY8"/>
<proteinExistence type="predicted"/>
<evidence type="ECO:0000259" key="2">
    <source>
        <dbReference type="Pfam" id="PF22815"/>
    </source>
</evidence>
<dbReference type="InterPro" id="IPR012334">
    <property type="entry name" value="Pectin_lyas_fold"/>
</dbReference>
<accession>A0A8J3LJY8</accession>
<dbReference type="InterPro" id="IPR006626">
    <property type="entry name" value="PbH1"/>
</dbReference>
<reference evidence="4" key="1">
    <citation type="submission" date="2021-01" db="EMBL/GenBank/DDBJ databases">
        <title>Whole genome shotgun sequence of Catellatospora methionotrophica NBRC 14553.</title>
        <authorList>
            <person name="Komaki H."/>
            <person name="Tamura T."/>
        </authorList>
    </citation>
    <scope>NUCLEOTIDE SEQUENCE</scope>
    <source>
        <strain evidence="4">NBRC 14553</strain>
    </source>
</reference>
<gene>
    <name evidence="4" type="ORF">Cme02nite_53660</name>
</gene>
<feature type="domain" description="Alpha-1,3-glucanase catalytic" evidence="3">
    <location>
        <begin position="237"/>
        <end position="518"/>
    </location>
</feature>
<organism evidence="4 5">
    <name type="scientific">Catellatospora methionotrophica</name>
    <dbReference type="NCBI Taxonomy" id="121620"/>
    <lineage>
        <taxon>Bacteria</taxon>
        <taxon>Bacillati</taxon>
        <taxon>Actinomycetota</taxon>
        <taxon>Actinomycetes</taxon>
        <taxon>Micromonosporales</taxon>
        <taxon>Micromonosporaceae</taxon>
        <taxon>Catellatospora</taxon>
    </lineage>
</organism>
<feature type="signal peptide" evidence="1">
    <location>
        <begin position="1"/>
        <end position="24"/>
    </location>
</feature>
<dbReference type="InterPro" id="IPR055149">
    <property type="entry name" value="Agl_cat_D2"/>
</dbReference>
<dbReference type="InterPro" id="IPR033801">
    <property type="entry name" value="CBM6-CBM35-CBM36-like_1"/>
</dbReference>
<keyword evidence="1" id="KW-0732">Signal</keyword>
<evidence type="ECO:0000313" key="4">
    <source>
        <dbReference type="EMBL" id="GIG17034.1"/>
    </source>
</evidence>
<evidence type="ECO:0008006" key="6">
    <source>
        <dbReference type="Google" id="ProtNLM"/>
    </source>
</evidence>
<feature type="domain" description="CBM6/CBM35/CBM36-like 1" evidence="2">
    <location>
        <begin position="51"/>
        <end position="201"/>
    </location>
</feature>
<sequence length="592" mass="61685">MSRKVLIPLVVALVVAAGTAAALAWPVKDKPASAPPRLTAVGDIAGRGASLPWRAYEAEHVDTDGTVLGPDRRHGTLAGEASGRMAVTLQPGQRLTVTLTAPASAVNVRFSIPDSADGRGQDASLQLEAAGATLPALALTSRYSWFYGGFPFTNDPAQGGERHLYDSARALLGTDLPAGATVTLRAGDLPTTLDLVEFEQVAAPLPRPTGSLSVADFGADPSGAKPAGEAFAEAIEAARAQRKPLYVPAGRYAVARHLLVDGVTVQGAGMWHTELRGAGVGVYGDAAPNPSQRVRVADLAIIGEVGERDDKAALAGVGGALGGGSVLERLWIQHVKVGMWLDGPFDGLRITGCRIMDVTADGINLHQGVSNAVISDNLVRNTGDDGIALWSEAGPDGFDGTYGADRQITVERNTVQLPMLANGIAMYGGHDNTVRENVVADIQVEGGGIHVANRFSATLLRGVTRVERNTTLRAGADHPFLSTPIAAIWFYAKDAPLTGEVLVTDNELLDSRYAALQVFGSSVTNVTVTGLRVHTTGTHVLQIQSTGSLALTGLTADAVAAEPLFHCPEAVTFTLTGTSLAPSYCGPFRPAR</sequence>
<keyword evidence="5" id="KW-1185">Reference proteome</keyword>
<evidence type="ECO:0000259" key="3">
    <source>
        <dbReference type="Pfam" id="PF22816"/>
    </source>
</evidence>
<dbReference type="EMBL" id="BONJ01000029">
    <property type="protein sequence ID" value="GIG17034.1"/>
    <property type="molecule type" value="Genomic_DNA"/>
</dbReference>
<feature type="chain" id="PRO_5035208760" description="Pectate lyase superfamily protein" evidence="1">
    <location>
        <begin position="25"/>
        <end position="592"/>
    </location>
</feature>
<evidence type="ECO:0000313" key="5">
    <source>
        <dbReference type="Proteomes" id="UP000660339"/>
    </source>
</evidence>